<feature type="region of interest" description="Disordered" evidence="1">
    <location>
        <begin position="209"/>
        <end position="228"/>
    </location>
</feature>
<dbReference type="PANTHER" id="PTHR38593">
    <property type="entry name" value="BLR2558 PROTEIN"/>
    <property type="match status" value="1"/>
</dbReference>
<reference evidence="4 5" key="1">
    <citation type="journal article" date="2020" name="Nature">
        <title>Bacterial chemolithoautotrophy via manganese oxidation.</title>
        <authorList>
            <person name="Yu H."/>
            <person name="Leadbetter J.R."/>
        </authorList>
    </citation>
    <scope>NUCLEOTIDE SEQUENCE [LARGE SCALE GENOMIC DNA]</scope>
    <source>
        <strain evidence="4 5">RBP-1</strain>
    </source>
</reference>
<gene>
    <name evidence="4" type="ORF">RAMLITH_09365</name>
</gene>
<keyword evidence="2" id="KW-0732">Signal</keyword>
<accession>A0A7X6DF83</accession>
<dbReference type="EMBL" id="VTOX01000002">
    <property type="protein sequence ID" value="NKE66028.1"/>
    <property type="molecule type" value="Genomic_DNA"/>
</dbReference>
<organism evidence="4 5">
    <name type="scientific">Ramlibacter lithotrophicus</name>
    <dbReference type="NCBI Taxonomy" id="2606681"/>
    <lineage>
        <taxon>Bacteria</taxon>
        <taxon>Pseudomonadati</taxon>
        <taxon>Pseudomonadota</taxon>
        <taxon>Betaproteobacteria</taxon>
        <taxon>Burkholderiales</taxon>
        <taxon>Comamonadaceae</taxon>
        <taxon>Ramlibacter</taxon>
    </lineage>
</organism>
<dbReference type="PANTHER" id="PTHR38593:SF1">
    <property type="entry name" value="BLR2558 PROTEIN"/>
    <property type="match status" value="1"/>
</dbReference>
<feature type="signal peptide" evidence="2">
    <location>
        <begin position="1"/>
        <end position="23"/>
    </location>
</feature>
<dbReference type="InterPro" id="IPR012347">
    <property type="entry name" value="Ferritin-like"/>
</dbReference>
<sequence length="228" mass="24440">MRSVCWCVVAAFAGPLCSAGARAETEAEYAAPRPAGARSPAPPPRTTPRHMFAPAAAASARRLSPHEREERRFLREAAAASRFQAEAARLVLAKSTDPGVRSFAATLASHHSASGDDLLRMLHRRGMAAPMLENSQRRTLTRLARLQGAKLDRTWVAEVAVQAQQETVSAYEQAGAAVQDPALRQWLAQGVPALRYHVASAERLAGAGAARAAGHSAAPRARRDQRVE</sequence>
<feature type="compositionally biased region" description="Low complexity" evidence="1">
    <location>
        <begin position="30"/>
        <end position="39"/>
    </location>
</feature>
<dbReference type="Proteomes" id="UP000521868">
    <property type="component" value="Unassembled WGS sequence"/>
</dbReference>
<dbReference type="AlphaFoldDB" id="A0A7X6DF83"/>
<protein>
    <submittedName>
        <fullName evidence="4">DUF4142 domain-containing protein</fullName>
    </submittedName>
</protein>
<dbReference type="InterPro" id="IPR025419">
    <property type="entry name" value="DUF4142"/>
</dbReference>
<evidence type="ECO:0000313" key="4">
    <source>
        <dbReference type="EMBL" id="NKE66028.1"/>
    </source>
</evidence>
<feature type="compositionally biased region" description="Low complexity" evidence="1">
    <location>
        <begin position="53"/>
        <end position="62"/>
    </location>
</feature>
<evidence type="ECO:0000256" key="2">
    <source>
        <dbReference type="SAM" id="SignalP"/>
    </source>
</evidence>
<feature type="region of interest" description="Disordered" evidence="1">
    <location>
        <begin position="29"/>
        <end position="66"/>
    </location>
</feature>
<comment type="caution">
    <text evidence="4">The sequence shown here is derived from an EMBL/GenBank/DDBJ whole genome shotgun (WGS) entry which is preliminary data.</text>
</comment>
<dbReference type="Pfam" id="PF13628">
    <property type="entry name" value="DUF4142"/>
    <property type="match status" value="1"/>
</dbReference>
<feature type="compositionally biased region" description="Low complexity" evidence="1">
    <location>
        <begin position="209"/>
        <end position="219"/>
    </location>
</feature>
<evidence type="ECO:0000259" key="3">
    <source>
        <dbReference type="Pfam" id="PF13628"/>
    </source>
</evidence>
<feature type="chain" id="PRO_5031441361" evidence="2">
    <location>
        <begin position="24"/>
        <end position="228"/>
    </location>
</feature>
<dbReference type="RefSeq" id="WP_168107097.1">
    <property type="nucleotide sequence ID" value="NZ_VTOX01000002.1"/>
</dbReference>
<keyword evidence="5" id="KW-1185">Reference proteome</keyword>
<evidence type="ECO:0000313" key="5">
    <source>
        <dbReference type="Proteomes" id="UP000521868"/>
    </source>
</evidence>
<dbReference type="Gene3D" id="1.20.1260.10">
    <property type="match status" value="1"/>
</dbReference>
<evidence type="ECO:0000256" key="1">
    <source>
        <dbReference type="SAM" id="MobiDB-lite"/>
    </source>
</evidence>
<proteinExistence type="predicted"/>
<name>A0A7X6DF83_9BURK</name>
<feature type="domain" description="DUF4142" evidence="3">
    <location>
        <begin position="70"/>
        <end position="204"/>
    </location>
</feature>